<protein>
    <submittedName>
        <fullName evidence="1">ARM repeat-containing protein</fullName>
    </submittedName>
</protein>
<name>A0ACB8TW61_9APHY</name>
<evidence type="ECO:0000313" key="2">
    <source>
        <dbReference type="Proteomes" id="UP001055072"/>
    </source>
</evidence>
<accession>A0ACB8TW61</accession>
<dbReference type="Proteomes" id="UP001055072">
    <property type="component" value="Unassembled WGS sequence"/>
</dbReference>
<gene>
    <name evidence="1" type="ORF">BDY19DRAFT_895376</name>
</gene>
<comment type="caution">
    <text evidence="1">The sequence shown here is derived from an EMBL/GenBank/DDBJ whole genome shotgun (WGS) entry which is preliminary data.</text>
</comment>
<organism evidence="1 2">
    <name type="scientific">Irpex rosettiformis</name>
    <dbReference type="NCBI Taxonomy" id="378272"/>
    <lineage>
        <taxon>Eukaryota</taxon>
        <taxon>Fungi</taxon>
        <taxon>Dikarya</taxon>
        <taxon>Basidiomycota</taxon>
        <taxon>Agaricomycotina</taxon>
        <taxon>Agaricomycetes</taxon>
        <taxon>Polyporales</taxon>
        <taxon>Irpicaceae</taxon>
        <taxon>Irpex</taxon>
    </lineage>
</organism>
<proteinExistence type="predicted"/>
<keyword evidence="2" id="KW-1185">Reference proteome</keyword>
<reference evidence="1" key="1">
    <citation type="journal article" date="2021" name="Environ. Microbiol.">
        <title>Gene family expansions and transcriptome signatures uncover fungal adaptations to wood decay.</title>
        <authorList>
            <person name="Hage H."/>
            <person name="Miyauchi S."/>
            <person name="Viragh M."/>
            <person name="Drula E."/>
            <person name="Min B."/>
            <person name="Chaduli D."/>
            <person name="Navarro D."/>
            <person name="Favel A."/>
            <person name="Norest M."/>
            <person name="Lesage-Meessen L."/>
            <person name="Balint B."/>
            <person name="Merenyi Z."/>
            <person name="de Eugenio L."/>
            <person name="Morin E."/>
            <person name="Martinez A.T."/>
            <person name="Baldrian P."/>
            <person name="Stursova M."/>
            <person name="Martinez M.J."/>
            <person name="Novotny C."/>
            <person name="Magnuson J.K."/>
            <person name="Spatafora J.W."/>
            <person name="Maurice S."/>
            <person name="Pangilinan J."/>
            <person name="Andreopoulos W."/>
            <person name="LaButti K."/>
            <person name="Hundley H."/>
            <person name="Na H."/>
            <person name="Kuo A."/>
            <person name="Barry K."/>
            <person name="Lipzen A."/>
            <person name="Henrissat B."/>
            <person name="Riley R."/>
            <person name="Ahrendt S."/>
            <person name="Nagy L.G."/>
            <person name="Grigoriev I.V."/>
            <person name="Martin F."/>
            <person name="Rosso M.N."/>
        </authorList>
    </citation>
    <scope>NUCLEOTIDE SEQUENCE</scope>
    <source>
        <strain evidence="1">CBS 384.51</strain>
    </source>
</reference>
<sequence length="740" mass="80625">MAITEITLSSLKQIKNSVIGNPTAKRALAQDEAFIGTLVTFLYERDVQLGLPSDSEDELRIEAAHILASLSYGSPEALRPLLKTNALPAMVLAISTRWGPPSPLSVKIALARVMKTLGAAAVDIVGPAQWGLHANHPEILEDAKTALDNMVTIEALDVCLSLLTSSSSQISMAMAQLLTSTLRLPAHRTAVSKWVPPSERNKEVKGKRGWEKADSSSSPSKQGGWVARQLIALIQKKDVKLQEAALSALAALTRDNPPVANGLAGSTPDHSPILPIVLSSCKSRNTDLQLAACLCASNIFRASHAPHAVIMDQSAPMTVIHVMNGLIEAENESPQTRMKACYILYYLVADEKDLCQLAYERGSLAKLAQLVKSITPSDSSALPNWDEDEPDSTSTLRAAALTAIAAISLFDTDIRGEVSGNLKLIPYIQVSLFHRHVGVRYAACQCVRALSRAVAVLRTNLVDSGLGLAVYEVFCKGGEDVRVTHAAASVICNIISDFSPLQGTLLEQGVIERLVRLLQSGESNLMLDALWAFKNLLYKSTLELKRRVMHALCWSTVASLLNHENPGFQEQTFHILRNLADTHEGIAMIFDELGSEFLLGSLSHALESDNDDVLRQAVYLTGNLSNSTTHSHEILSHARILQSLRMCLVDAKVDVRRPAVTCVLQLIKANPGSYKELHESGIDSTLRHMCDYGGGIMASSPTSTRFHNHHYHMGVEDDREVKDKARDALNRLHIAFPELE</sequence>
<evidence type="ECO:0000313" key="1">
    <source>
        <dbReference type="EMBL" id="KAI0086228.1"/>
    </source>
</evidence>
<dbReference type="EMBL" id="MU274925">
    <property type="protein sequence ID" value="KAI0086228.1"/>
    <property type="molecule type" value="Genomic_DNA"/>
</dbReference>